<proteinExistence type="predicted"/>
<evidence type="ECO:0000313" key="1">
    <source>
        <dbReference type="EMBL" id="GAA3809308.1"/>
    </source>
</evidence>
<reference evidence="2" key="1">
    <citation type="journal article" date="2019" name="Int. J. Syst. Evol. Microbiol.">
        <title>The Global Catalogue of Microorganisms (GCM) 10K type strain sequencing project: providing services to taxonomists for standard genome sequencing and annotation.</title>
        <authorList>
            <consortium name="The Broad Institute Genomics Platform"/>
            <consortium name="The Broad Institute Genome Sequencing Center for Infectious Disease"/>
            <person name="Wu L."/>
            <person name="Ma J."/>
        </authorList>
    </citation>
    <scope>NUCLEOTIDE SEQUENCE [LARGE SCALE GENOMIC DNA]</scope>
    <source>
        <strain evidence="2">JCM 17017</strain>
    </source>
</reference>
<organism evidence="1 2">
    <name type="scientific">Amycolatopsis tucumanensis</name>
    <dbReference type="NCBI Taxonomy" id="401106"/>
    <lineage>
        <taxon>Bacteria</taxon>
        <taxon>Bacillati</taxon>
        <taxon>Actinomycetota</taxon>
        <taxon>Actinomycetes</taxon>
        <taxon>Pseudonocardiales</taxon>
        <taxon>Pseudonocardiaceae</taxon>
        <taxon>Amycolatopsis</taxon>
    </lineage>
</organism>
<protein>
    <submittedName>
        <fullName evidence="1">Uncharacterized protein</fullName>
    </submittedName>
</protein>
<comment type="caution">
    <text evidence="1">The sequence shown here is derived from an EMBL/GenBank/DDBJ whole genome shotgun (WGS) entry which is preliminary data.</text>
</comment>
<sequence>MTPVFPFLPVAGGGEHMREPYTAPEITLLGSVTDLTQANLFGSSPDNLTWAIPILGDNDAYS</sequence>
<accession>A0ABP7I157</accession>
<dbReference type="Proteomes" id="UP001501624">
    <property type="component" value="Unassembled WGS sequence"/>
</dbReference>
<name>A0ABP7I157_9PSEU</name>
<keyword evidence="2" id="KW-1185">Reference proteome</keyword>
<evidence type="ECO:0000313" key="2">
    <source>
        <dbReference type="Proteomes" id="UP001501624"/>
    </source>
</evidence>
<dbReference type="EMBL" id="BAABCM010000003">
    <property type="protein sequence ID" value="GAA3809308.1"/>
    <property type="molecule type" value="Genomic_DNA"/>
</dbReference>
<gene>
    <name evidence="1" type="ORF">GCM10022380_28690</name>
</gene>